<organism evidence="1 2">
    <name type="scientific">Mytilus coruscus</name>
    <name type="common">Sea mussel</name>
    <dbReference type="NCBI Taxonomy" id="42192"/>
    <lineage>
        <taxon>Eukaryota</taxon>
        <taxon>Metazoa</taxon>
        <taxon>Spiralia</taxon>
        <taxon>Lophotrochozoa</taxon>
        <taxon>Mollusca</taxon>
        <taxon>Bivalvia</taxon>
        <taxon>Autobranchia</taxon>
        <taxon>Pteriomorphia</taxon>
        <taxon>Mytilida</taxon>
        <taxon>Mytiloidea</taxon>
        <taxon>Mytilidae</taxon>
        <taxon>Mytilinae</taxon>
        <taxon>Mytilus</taxon>
    </lineage>
</organism>
<evidence type="ECO:0000313" key="2">
    <source>
        <dbReference type="Proteomes" id="UP000507470"/>
    </source>
</evidence>
<accession>A0A6J8BHH7</accession>
<name>A0A6J8BHH7_MYTCO</name>
<reference evidence="1 2" key="1">
    <citation type="submission" date="2020-06" db="EMBL/GenBank/DDBJ databases">
        <authorList>
            <person name="Li R."/>
            <person name="Bekaert M."/>
        </authorList>
    </citation>
    <scope>NUCLEOTIDE SEQUENCE [LARGE SCALE GENOMIC DNA]</scope>
    <source>
        <strain evidence="2">wild</strain>
    </source>
</reference>
<keyword evidence="2" id="KW-1185">Reference proteome</keyword>
<dbReference type="Proteomes" id="UP000507470">
    <property type="component" value="Unassembled WGS sequence"/>
</dbReference>
<dbReference type="OrthoDB" id="6173619at2759"/>
<dbReference type="AlphaFoldDB" id="A0A6J8BHH7"/>
<proteinExistence type="predicted"/>
<evidence type="ECO:0000313" key="1">
    <source>
        <dbReference type="EMBL" id="CAC5383212.1"/>
    </source>
</evidence>
<gene>
    <name evidence="1" type="ORF">MCOR_18978</name>
</gene>
<sequence>MFRGHKRHNKLEGTCDDNYDEQAALIWSAPVAFIPSTWNRYMYLQRLLKNVTRLPKQSSAKSQLINVNQVTGLDDSGPTNRARKTIPVKSVPLLILEDACSQETCKSEQACLSQTSDSSICNSSKLEALNRFLSFSENGNGENCTTTCTKEARITVFKCPEDSCTRQFSTSAAVMSKSS</sequence>
<dbReference type="EMBL" id="CACVKT020003356">
    <property type="protein sequence ID" value="CAC5383212.1"/>
    <property type="molecule type" value="Genomic_DNA"/>
</dbReference>
<protein>
    <submittedName>
        <fullName evidence="1">Uncharacterized protein</fullName>
    </submittedName>
</protein>